<dbReference type="InterPro" id="IPR000058">
    <property type="entry name" value="Znf_AN1"/>
</dbReference>
<name>A0AAN7KGP7_TRANT</name>
<evidence type="ECO:0000256" key="1">
    <source>
        <dbReference type="ARBA" id="ARBA00003732"/>
    </source>
</evidence>
<dbReference type="GO" id="GO:0003677">
    <property type="term" value="F:DNA binding"/>
    <property type="evidence" value="ECO:0007669"/>
    <property type="project" value="InterPro"/>
</dbReference>
<keyword evidence="9" id="KW-1185">Reference proteome</keyword>
<dbReference type="Pfam" id="PF01428">
    <property type="entry name" value="zf-AN1"/>
    <property type="match status" value="1"/>
</dbReference>
<sequence>MDSKQKEGTRVPCSEPKLCANNCGFWGNAATKNLCSKCYKDFCLNQQRFAMSVVETTTTTHSYNADGAPASAQDDAARAEIVAAEQPKAVNRCGGCNKKVGLSTGFKCRCGVTFCGSHRYPESHGCTFDFKAAGREAIARANTVVKADKVERF</sequence>
<dbReference type="PANTHER" id="PTHR10634">
    <property type="entry name" value="AN1-TYPE ZINC FINGER PROTEIN"/>
    <property type="match status" value="1"/>
</dbReference>
<evidence type="ECO:0000313" key="8">
    <source>
        <dbReference type="EMBL" id="KAK4768853.1"/>
    </source>
</evidence>
<accession>A0AAN7KGP7</accession>
<evidence type="ECO:0000259" key="7">
    <source>
        <dbReference type="PROSITE" id="PS51039"/>
    </source>
</evidence>
<comment type="function">
    <text evidence="1">May be involved in environmental stress response.</text>
</comment>
<dbReference type="PROSITE" id="PS51039">
    <property type="entry name" value="ZF_AN1"/>
    <property type="match status" value="1"/>
</dbReference>
<feature type="domain" description="AN1-type" evidence="7">
    <location>
        <begin position="87"/>
        <end position="134"/>
    </location>
</feature>
<keyword evidence="2" id="KW-0479">Metal-binding</keyword>
<dbReference type="Gene3D" id="4.10.1110.10">
    <property type="entry name" value="AN1-like Zinc finger"/>
    <property type="match status" value="1"/>
</dbReference>
<dbReference type="Proteomes" id="UP001346149">
    <property type="component" value="Unassembled WGS sequence"/>
</dbReference>
<dbReference type="FunFam" id="4.10.1110.10:FF:000001">
    <property type="entry name" value="Zinc finger AN1-type containing 6"/>
    <property type="match status" value="1"/>
</dbReference>
<feature type="domain" description="A20-type" evidence="6">
    <location>
        <begin position="13"/>
        <end position="47"/>
    </location>
</feature>
<comment type="caution">
    <text evidence="8">The sequence shown here is derived from an EMBL/GenBank/DDBJ whole genome shotgun (WGS) entry which is preliminary data.</text>
</comment>
<dbReference type="Pfam" id="PF01754">
    <property type="entry name" value="zf-A20"/>
    <property type="match status" value="1"/>
</dbReference>
<dbReference type="InterPro" id="IPR002653">
    <property type="entry name" value="Znf_A20"/>
</dbReference>
<dbReference type="GO" id="GO:0008270">
    <property type="term" value="F:zinc ion binding"/>
    <property type="evidence" value="ECO:0007669"/>
    <property type="project" value="UniProtKB-KW"/>
</dbReference>
<dbReference type="SMART" id="SM00259">
    <property type="entry name" value="ZnF_A20"/>
    <property type="match status" value="1"/>
</dbReference>
<keyword evidence="3 5" id="KW-0863">Zinc-finger</keyword>
<keyword evidence="4" id="KW-0862">Zinc</keyword>
<dbReference type="PANTHER" id="PTHR10634:SF67">
    <property type="entry name" value="AN1-TYPE ZINC FINGER PROTEIN 3"/>
    <property type="match status" value="1"/>
</dbReference>
<evidence type="ECO:0000259" key="6">
    <source>
        <dbReference type="PROSITE" id="PS51036"/>
    </source>
</evidence>
<evidence type="ECO:0000313" key="9">
    <source>
        <dbReference type="Proteomes" id="UP001346149"/>
    </source>
</evidence>
<evidence type="ECO:0000256" key="2">
    <source>
        <dbReference type="ARBA" id="ARBA00022723"/>
    </source>
</evidence>
<reference evidence="8 9" key="1">
    <citation type="journal article" date="2023" name="Hortic Res">
        <title>Pangenome of water caltrop reveals structural variations and asymmetric subgenome divergence after allopolyploidization.</title>
        <authorList>
            <person name="Zhang X."/>
            <person name="Chen Y."/>
            <person name="Wang L."/>
            <person name="Yuan Y."/>
            <person name="Fang M."/>
            <person name="Shi L."/>
            <person name="Lu R."/>
            <person name="Comes H.P."/>
            <person name="Ma Y."/>
            <person name="Chen Y."/>
            <person name="Huang G."/>
            <person name="Zhou Y."/>
            <person name="Zheng Z."/>
            <person name="Qiu Y."/>
        </authorList>
    </citation>
    <scope>NUCLEOTIDE SEQUENCE [LARGE SCALE GENOMIC DNA]</scope>
    <source>
        <strain evidence="8">F231</strain>
    </source>
</reference>
<protein>
    <submittedName>
        <fullName evidence="8">Uncharacterized protein</fullName>
    </submittedName>
</protein>
<dbReference type="SMART" id="SM00154">
    <property type="entry name" value="ZnF_AN1"/>
    <property type="match status" value="1"/>
</dbReference>
<proteinExistence type="predicted"/>
<dbReference type="InterPro" id="IPR050652">
    <property type="entry name" value="AN1_A20_ZnFinger"/>
</dbReference>
<dbReference type="PROSITE" id="PS51036">
    <property type="entry name" value="ZF_A20"/>
    <property type="match status" value="1"/>
</dbReference>
<evidence type="ECO:0000256" key="5">
    <source>
        <dbReference type="PROSITE-ProRule" id="PRU00449"/>
    </source>
</evidence>
<dbReference type="SUPFAM" id="SSF57716">
    <property type="entry name" value="Glucocorticoid receptor-like (DNA-binding domain)"/>
    <property type="match status" value="1"/>
</dbReference>
<dbReference type="AlphaFoldDB" id="A0AAN7KGP7"/>
<dbReference type="Gene3D" id="1.20.5.4770">
    <property type="match status" value="1"/>
</dbReference>
<evidence type="ECO:0000256" key="3">
    <source>
        <dbReference type="ARBA" id="ARBA00022771"/>
    </source>
</evidence>
<dbReference type="EMBL" id="JAXQNO010000021">
    <property type="protein sequence ID" value="KAK4768853.1"/>
    <property type="molecule type" value="Genomic_DNA"/>
</dbReference>
<gene>
    <name evidence="8" type="ORF">SAY86_027003</name>
</gene>
<dbReference type="SUPFAM" id="SSF118310">
    <property type="entry name" value="AN1-like Zinc finger"/>
    <property type="match status" value="1"/>
</dbReference>
<organism evidence="8 9">
    <name type="scientific">Trapa natans</name>
    <name type="common">Water chestnut</name>
    <dbReference type="NCBI Taxonomy" id="22666"/>
    <lineage>
        <taxon>Eukaryota</taxon>
        <taxon>Viridiplantae</taxon>
        <taxon>Streptophyta</taxon>
        <taxon>Embryophyta</taxon>
        <taxon>Tracheophyta</taxon>
        <taxon>Spermatophyta</taxon>
        <taxon>Magnoliopsida</taxon>
        <taxon>eudicotyledons</taxon>
        <taxon>Gunneridae</taxon>
        <taxon>Pentapetalae</taxon>
        <taxon>rosids</taxon>
        <taxon>malvids</taxon>
        <taxon>Myrtales</taxon>
        <taxon>Lythraceae</taxon>
        <taxon>Trapa</taxon>
    </lineage>
</organism>
<evidence type="ECO:0000256" key="4">
    <source>
        <dbReference type="ARBA" id="ARBA00022833"/>
    </source>
</evidence>
<dbReference type="InterPro" id="IPR035896">
    <property type="entry name" value="AN1-like_Znf"/>
</dbReference>